<gene>
    <name evidence="2" type="ORF">VOLCADRAFT_92896</name>
</gene>
<dbReference type="GeneID" id="9628541"/>
<accession>D8U0R5</accession>
<dbReference type="EMBL" id="GL378349">
    <property type="protein sequence ID" value="EFJ46685.1"/>
    <property type="molecule type" value="Genomic_DNA"/>
</dbReference>
<evidence type="ECO:0000313" key="3">
    <source>
        <dbReference type="Proteomes" id="UP000001058"/>
    </source>
</evidence>
<feature type="compositionally biased region" description="Low complexity" evidence="1">
    <location>
        <begin position="197"/>
        <end position="211"/>
    </location>
</feature>
<reference evidence="2 3" key="1">
    <citation type="journal article" date="2010" name="Science">
        <title>Genomic analysis of organismal complexity in the multicellular green alga Volvox carteri.</title>
        <authorList>
            <person name="Prochnik S.E."/>
            <person name="Umen J."/>
            <person name="Nedelcu A.M."/>
            <person name="Hallmann A."/>
            <person name="Miller S.M."/>
            <person name="Nishii I."/>
            <person name="Ferris P."/>
            <person name="Kuo A."/>
            <person name="Mitros T."/>
            <person name="Fritz-Laylin L.K."/>
            <person name="Hellsten U."/>
            <person name="Chapman J."/>
            <person name="Simakov O."/>
            <person name="Rensing S.A."/>
            <person name="Terry A."/>
            <person name="Pangilinan J."/>
            <person name="Kapitonov V."/>
            <person name="Jurka J."/>
            <person name="Salamov A."/>
            <person name="Shapiro H."/>
            <person name="Schmutz J."/>
            <person name="Grimwood J."/>
            <person name="Lindquist E."/>
            <person name="Lucas S."/>
            <person name="Grigoriev I.V."/>
            <person name="Schmitt R."/>
            <person name="Kirk D."/>
            <person name="Rokhsar D.S."/>
        </authorList>
    </citation>
    <scope>NUCLEOTIDE SEQUENCE [LARGE SCALE GENOMIC DNA]</scope>
    <source>
        <strain evidence="3">f. Nagariensis / Eve</strain>
    </source>
</reference>
<feature type="region of interest" description="Disordered" evidence="1">
    <location>
        <begin position="192"/>
        <end position="211"/>
    </location>
</feature>
<dbReference type="RefSeq" id="XP_002952214.1">
    <property type="nucleotide sequence ID" value="XM_002952168.1"/>
</dbReference>
<feature type="region of interest" description="Disordered" evidence="1">
    <location>
        <begin position="1"/>
        <end position="21"/>
    </location>
</feature>
<dbReference type="Proteomes" id="UP000001058">
    <property type="component" value="Unassembled WGS sequence"/>
</dbReference>
<dbReference type="KEGG" id="vcn:VOLCADRAFT_92896"/>
<dbReference type="InParanoid" id="D8U0R5"/>
<dbReference type="OrthoDB" id="10673241at2759"/>
<keyword evidence="3" id="KW-1185">Reference proteome</keyword>
<dbReference type="AlphaFoldDB" id="D8U0R5"/>
<proteinExistence type="predicted"/>
<feature type="region of interest" description="Disordered" evidence="1">
    <location>
        <begin position="546"/>
        <end position="570"/>
    </location>
</feature>
<feature type="region of interest" description="Disordered" evidence="1">
    <location>
        <begin position="443"/>
        <end position="474"/>
    </location>
</feature>
<evidence type="ECO:0000256" key="1">
    <source>
        <dbReference type="SAM" id="MobiDB-lite"/>
    </source>
</evidence>
<sequence length="585" mass="61351">MTASRPEEEDAKPQDQDASRPAFPEALLHTDLASRVRLLHLLGQVGTFNLRATCQRARSHVDEILAVVWVDAAPPPLLRMAPHALGCDGSSAMDSGKGETAAAAATAAAATAAQQAWWHEQWPARAMPLLRALRSWPSCTTLVIRAEGGGGGSQLLQPFAEVVAAAAAVDGGGCGGISYPQVTTLELHSAPLSYRNSTQPPSTPPRSSLSSAGAAAVLSPSTAAALGQLFPNLEIMVFRGCWRQGPNLRSASDPGSGGGEELQCLCLTLASQPARVTARTGGGRGGRGSCGCLREALPKLVQLRRLVLYGGRNRPSRELLAALPGSLELLRLEGEGEEPPLPPRGEGRRATWMRCEVSDLIRSWKPLADHLDAVQAPAIARVDVVRLALILTDSKSFQSPDDLLEKLLQLLQGRRRPPPPSLLQPPSQPNELFAVSTSISTPTCTCTHTSTGRPTAARRQPPASSHSPPSTSPLPPPLLYMRLLFVLGRAKGVAAAARQLMVTGAVGVEELSVLRQDGKMAGFQVGGILGGGGGGGGGGAAAAIGAPGERAPPPPPAPPRAHWRLETPSPLKLVRQPRRVSMFSY</sequence>
<name>D8U0R5_VOLCA</name>
<protein>
    <submittedName>
        <fullName evidence="2">Uncharacterized protein</fullName>
    </submittedName>
</protein>
<evidence type="ECO:0000313" key="2">
    <source>
        <dbReference type="EMBL" id="EFJ46685.1"/>
    </source>
</evidence>
<organism evidence="3">
    <name type="scientific">Volvox carteri f. nagariensis</name>
    <dbReference type="NCBI Taxonomy" id="3068"/>
    <lineage>
        <taxon>Eukaryota</taxon>
        <taxon>Viridiplantae</taxon>
        <taxon>Chlorophyta</taxon>
        <taxon>core chlorophytes</taxon>
        <taxon>Chlorophyceae</taxon>
        <taxon>CS clade</taxon>
        <taxon>Chlamydomonadales</taxon>
        <taxon>Volvocaceae</taxon>
        <taxon>Volvox</taxon>
    </lineage>
</organism>
<feature type="compositionally biased region" description="Pro residues" evidence="1">
    <location>
        <begin position="550"/>
        <end position="559"/>
    </location>
</feature>